<dbReference type="EMBL" id="LXQA010171159">
    <property type="protein sequence ID" value="MCI29226.1"/>
    <property type="molecule type" value="Genomic_DNA"/>
</dbReference>
<proteinExistence type="predicted"/>
<feature type="non-terminal residue" evidence="2">
    <location>
        <position position="108"/>
    </location>
</feature>
<feature type="transmembrane region" description="Helical" evidence="1">
    <location>
        <begin position="67"/>
        <end position="92"/>
    </location>
</feature>
<feature type="non-terminal residue" evidence="2">
    <location>
        <position position="1"/>
    </location>
</feature>
<feature type="transmembrane region" description="Helical" evidence="1">
    <location>
        <begin position="39"/>
        <end position="61"/>
    </location>
</feature>
<protein>
    <submittedName>
        <fullName evidence="2">Uncharacterized protein</fullName>
    </submittedName>
</protein>
<dbReference type="Proteomes" id="UP000265520">
    <property type="component" value="Unassembled WGS sequence"/>
</dbReference>
<reference evidence="2 3" key="1">
    <citation type="journal article" date="2018" name="Front. Plant Sci.">
        <title>Red Clover (Trifolium pratense) and Zigzag Clover (T. medium) - A Picture of Genomic Similarities and Differences.</title>
        <authorList>
            <person name="Dluhosova J."/>
            <person name="Istvanek J."/>
            <person name="Nedelnik J."/>
            <person name="Repkova J."/>
        </authorList>
    </citation>
    <scope>NUCLEOTIDE SEQUENCE [LARGE SCALE GENOMIC DNA]</scope>
    <source>
        <strain evidence="3">cv. 10/8</strain>
        <tissue evidence="2">Leaf</tissue>
    </source>
</reference>
<evidence type="ECO:0000313" key="3">
    <source>
        <dbReference type="Proteomes" id="UP000265520"/>
    </source>
</evidence>
<keyword evidence="1" id="KW-1133">Transmembrane helix</keyword>
<dbReference type="AlphaFoldDB" id="A0A392R092"/>
<organism evidence="2 3">
    <name type="scientific">Trifolium medium</name>
    <dbReference type="NCBI Taxonomy" id="97028"/>
    <lineage>
        <taxon>Eukaryota</taxon>
        <taxon>Viridiplantae</taxon>
        <taxon>Streptophyta</taxon>
        <taxon>Embryophyta</taxon>
        <taxon>Tracheophyta</taxon>
        <taxon>Spermatophyta</taxon>
        <taxon>Magnoliopsida</taxon>
        <taxon>eudicotyledons</taxon>
        <taxon>Gunneridae</taxon>
        <taxon>Pentapetalae</taxon>
        <taxon>rosids</taxon>
        <taxon>fabids</taxon>
        <taxon>Fabales</taxon>
        <taxon>Fabaceae</taxon>
        <taxon>Papilionoideae</taxon>
        <taxon>50 kb inversion clade</taxon>
        <taxon>NPAAA clade</taxon>
        <taxon>Hologalegina</taxon>
        <taxon>IRL clade</taxon>
        <taxon>Trifolieae</taxon>
        <taxon>Trifolium</taxon>
    </lineage>
</organism>
<accession>A0A392R092</accession>
<keyword evidence="1" id="KW-0472">Membrane</keyword>
<comment type="caution">
    <text evidence="2">The sequence shown here is derived from an EMBL/GenBank/DDBJ whole genome shotgun (WGS) entry which is preliminary data.</text>
</comment>
<sequence length="108" mass="11227">CDRGHGVASPPSLAGAGFRVFRWFLVVRSSFPARVRRRFVGVVIEGVTVVLFGLGSGFLRAWMGSVWVPFAVCGGIGSTGGFGGGFVGCFFISDGFGWICSQGDGGVS</sequence>
<name>A0A392R092_9FABA</name>
<keyword evidence="3" id="KW-1185">Reference proteome</keyword>
<keyword evidence="1" id="KW-0812">Transmembrane</keyword>
<evidence type="ECO:0000256" key="1">
    <source>
        <dbReference type="SAM" id="Phobius"/>
    </source>
</evidence>
<evidence type="ECO:0000313" key="2">
    <source>
        <dbReference type="EMBL" id="MCI29226.1"/>
    </source>
</evidence>